<accession>A0A9P1GG58</accession>
<evidence type="ECO:0000313" key="1">
    <source>
        <dbReference type="EMBL" id="CAI4012821.1"/>
    </source>
</evidence>
<evidence type="ECO:0000313" key="2">
    <source>
        <dbReference type="EMBL" id="CAL4800133.1"/>
    </source>
</evidence>
<reference evidence="1" key="1">
    <citation type="submission" date="2022-10" db="EMBL/GenBank/DDBJ databases">
        <authorList>
            <person name="Chen Y."/>
            <person name="Dougan E. K."/>
            <person name="Chan C."/>
            <person name="Rhodes N."/>
            <person name="Thang M."/>
        </authorList>
    </citation>
    <scope>NUCLEOTIDE SEQUENCE</scope>
</reference>
<evidence type="ECO:0000313" key="3">
    <source>
        <dbReference type="Proteomes" id="UP001152797"/>
    </source>
</evidence>
<comment type="caution">
    <text evidence="1">The sequence shown here is derived from an EMBL/GenBank/DDBJ whole genome shotgun (WGS) entry which is preliminary data.</text>
</comment>
<organism evidence="1">
    <name type="scientific">Cladocopium goreaui</name>
    <dbReference type="NCBI Taxonomy" id="2562237"/>
    <lineage>
        <taxon>Eukaryota</taxon>
        <taxon>Sar</taxon>
        <taxon>Alveolata</taxon>
        <taxon>Dinophyceae</taxon>
        <taxon>Suessiales</taxon>
        <taxon>Symbiodiniaceae</taxon>
        <taxon>Cladocopium</taxon>
    </lineage>
</organism>
<dbReference type="EMBL" id="CAMXCT020005602">
    <property type="protein sequence ID" value="CAL1166196.1"/>
    <property type="molecule type" value="Genomic_DNA"/>
</dbReference>
<reference evidence="2 3" key="2">
    <citation type="submission" date="2024-05" db="EMBL/GenBank/DDBJ databases">
        <authorList>
            <person name="Chen Y."/>
            <person name="Shah S."/>
            <person name="Dougan E. K."/>
            <person name="Thang M."/>
            <person name="Chan C."/>
        </authorList>
    </citation>
    <scope>NUCLEOTIDE SEQUENCE [LARGE SCALE GENOMIC DNA]</scope>
</reference>
<dbReference type="AlphaFoldDB" id="A0A9P1GG58"/>
<keyword evidence="3" id="KW-1185">Reference proteome</keyword>
<name>A0A9P1GG58_9DINO</name>
<proteinExistence type="predicted"/>
<dbReference type="Proteomes" id="UP001152797">
    <property type="component" value="Unassembled WGS sequence"/>
</dbReference>
<sequence length="118" mass="13185">MADGCKGHSDHSDHHKVATATAATASFLLGDAAKSSHTLCRETAHMQDLHVFLEAVGRNESHFEDMISRIRRKRLAKFDVMDFCLANGNGMNRSTSTSPRSFRESVETYEPNRFKVSL</sequence>
<gene>
    <name evidence="1" type="ORF">C1SCF055_LOCUS37848</name>
</gene>
<protein>
    <submittedName>
        <fullName evidence="1">Uncharacterized protein</fullName>
    </submittedName>
</protein>
<dbReference type="EMBL" id="CAMXCT030005602">
    <property type="protein sequence ID" value="CAL4800133.1"/>
    <property type="molecule type" value="Genomic_DNA"/>
</dbReference>
<dbReference type="EMBL" id="CAMXCT010005602">
    <property type="protein sequence ID" value="CAI4012821.1"/>
    <property type="molecule type" value="Genomic_DNA"/>
</dbReference>